<comment type="subunit">
    <text evidence="3 15">Monomer.</text>
</comment>
<dbReference type="InterPro" id="IPR020629">
    <property type="entry name" value="FPG_Glyclase"/>
</dbReference>
<dbReference type="GO" id="GO:0003690">
    <property type="term" value="F:double-stranded DNA binding"/>
    <property type="evidence" value="ECO:0007669"/>
    <property type="project" value="UniProtKB-ARBA"/>
</dbReference>
<dbReference type="Gene3D" id="3.20.190.10">
    <property type="entry name" value="MutM-like, N-terminal"/>
    <property type="match status" value="1"/>
</dbReference>
<dbReference type="EC" id="4.2.99.18" evidence="15"/>
<dbReference type="PROSITE" id="PS01242">
    <property type="entry name" value="ZF_FPG_1"/>
    <property type="match status" value="1"/>
</dbReference>
<dbReference type="SMART" id="SM00898">
    <property type="entry name" value="Fapy_DNA_glyco"/>
    <property type="match status" value="1"/>
</dbReference>
<keyword evidence="9 15" id="KW-0238">DNA-binding</keyword>
<dbReference type="PANTHER" id="PTHR22993:SF9">
    <property type="entry name" value="FORMAMIDOPYRIMIDINE-DNA GLYCOSYLASE"/>
    <property type="match status" value="1"/>
</dbReference>
<dbReference type="EMBL" id="FOOX01000026">
    <property type="protein sequence ID" value="SFH35370.1"/>
    <property type="molecule type" value="Genomic_DNA"/>
</dbReference>
<dbReference type="NCBIfam" id="NF002211">
    <property type="entry name" value="PRK01103.1"/>
    <property type="match status" value="1"/>
</dbReference>
<dbReference type="AlphaFoldDB" id="A0A1I2ZCE2"/>
<comment type="catalytic activity">
    <reaction evidence="14 15">
        <text>2'-deoxyribonucleotide-(2'-deoxyribose 5'-phosphate)-2'-deoxyribonucleotide-DNA = a 3'-end 2'-deoxyribonucleotide-(2,3-dehydro-2,3-deoxyribose 5'-phosphate)-DNA + a 5'-end 5'-phospho-2'-deoxyribonucleoside-DNA + H(+)</text>
        <dbReference type="Rhea" id="RHEA:66592"/>
        <dbReference type="Rhea" id="RHEA-COMP:13180"/>
        <dbReference type="Rhea" id="RHEA-COMP:16897"/>
        <dbReference type="Rhea" id="RHEA-COMP:17067"/>
        <dbReference type="ChEBI" id="CHEBI:15378"/>
        <dbReference type="ChEBI" id="CHEBI:136412"/>
        <dbReference type="ChEBI" id="CHEBI:157695"/>
        <dbReference type="ChEBI" id="CHEBI:167181"/>
        <dbReference type="EC" id="4.2.99.18"/>
    </reaction>
</comment>
<feature type="binding site" evidence="15">
    <location>
        <position position="157"/>
    </location>
    <ligand>
        <name>DNA</name>
        <dbReference type="ChEBI" id="CHEBI:16991"/>
    </ligand>
</feature>
<keyword evidence="11 15" id="KW-0456">Lyase</keyword>
<evidence type="ECO:0000256" key="1">
    <source>
        <dbReference type="ARBA" id="ARBA00001668"/>
    </source>
</evidence>
<sequence>MQMPELPEVETVKRTLEKKIKGLTITDVEIDMPKIIRDTTPEDFKKAVTGIKILRLARRGKYLLIYLSGENVLVIHLRMTGRLVYTEASEPVPRHTHLIFHLSDGYQLRFNDVRQFGRVILATNKTLSHIKGFKDLGPEPLEKDFTRDFLRRELKRKRTRIKPLLLDQTFIAGLGNIYVDETLHRARIHPERLACNLSPREIANLYHSICEVLREGIDNRGTSMRDYVDGDGRTGNFQEFLRVYNREGEKCPRCGATIDRIKVGGRSSYYCPVCQKE</sequence>
<dbReference type="GO" id="GO:0003684">
    <property type="term" value="F:damaged DNA binding"/>
    <property type="evidence" value="ECO:0007669"/>
    <property type="project" value="InterPro"/>
</dbReference>
<evidence type="ECO:0000256" key="13">
    <source>
        <dbReference type="ARBA" id="ARBA00023295"/>
    </source>
</evidence>
<evidence type="ECO:0000256" key="14">
    <source>
        <dbReference type="ARBA" id="ARBA00044632"/>
    </source>
</evidence>
<dbReference type="SUPFAM" id="SSF46946">
    <property type="entry name" value="S13-like H2TH domain"/>
    <property type="match status" value="1"/>
</dbReference>
<dbReference type="InterPro" id="IPR035937">
    <property type="entry name" value="FPG_N"/>
</dbReference>
<dbReference type="InterPro" id="IPR015886">
    <property type="entry name" value="H2TH_FPG"/>
</dbReference>
<comment type="similarity">
    <text evidence="2 15">Belongs to the FPG family.</text>
</comment>
<feature type="active site" description="Proton donor; for delta-elimination activity" evidence="15">
    <location>
        <position position="266"/>
    </location>
</feature>
<keyword evidence="7 15" id="KW-0378">Hydrolase</keyword>
<feature type="domain" description="FPG-type" evidence="16">
    <location>
        <begin position="242"/>
        <end position="276"/>
    </location>
</feature>
<evidence type="ECO:0000259" key="17">
    <source>
        <dbReference type="PROSITE" id="PS51068"/>
    </source>
</evidence>
<evidence type="ECO:0000259" key="16">
    <source>
        <dbReference type="PROSITE" id="PS51066"/>
    </source>
</evidence>
<evidence type="ECO:0000256" key="8">
    <source>
        <dbReference type="ARBA" id="ARBA00022833"/>
    </source>
</evidence>
<keyword evidence="8 15" id="KW-0862">Zinc</keyword>
<accession>A0A1I2ZCE2</accession>
<dbReference type="GO" id="GO:0140078">
    <property type="term" value="F:class I DNA-(apurinic or apyrimidinic site) endonuclease activity"/>
    <property type="evidence" value="ECO:0007669"/>
    <property type="project" value="UniProtKB-EC"/>
</dbReference>
<dbReference type="CDD" id="cd08966">
    <property type="entry name" value="EcFpg-like_N"/>
    <property type="match status" value="1"/>
</dbReference>
<dbReference type="Gene3D" id="1.10.8.50">
    <property type="match status" value="1"/>
</dbReference>
<keyword evidence="10 15" id="KW-0234">DNA repair</keyword>
<evidence type="ECO:0000313" key="19">
    <source>
        <dbReference type="Proteomes" id="UP000199337"/>
    </source>
</evidence>
<proteinExistence type="inferred from homology"/>
<dbReference type="InterPro" id="IPR015887">
    <property type="entry name" value="DNA_glyclase_Znf_dom_DNA_BS"/>
</dbReference>
<evidence type="ECO:0000256" key="10">
    <source>
        <dbReference type="ARBA" id="ARBA00023204"/>
    </source>
</evidence>
<keyword evidence="19" id="KW-1185">Reference proteome</keyword>
<keyword evidence="6 15" id="KW-0863">Zinc-finger</keyword>
<dbReference type="GO" id="GO:0006284">
    <property type="term" value="P:base-excision repair"/>
    <property type="evidence" value="ECO:0007669"/>
    <property type="project" value="InterPro"/>
</dbReference>
<dbReference type="GO" id="GO:0034039">
    <property type="term" value="F:8-oxo-7,8-dihydroguanine DNA N-glycosylase activity"/>
    <property type="evidence" value="ECO:0007669"/>
    <property type="project" value="TreeGrafter"/>
</dbReference>
<feature type="binding site" evidence="15">
    <location>
        <position position="114"/>
    </location>
    <ligand>
        <name>DNA</name>
        <dbReference type="ChEBI" id="CHEBI:16991"/>
    </ligand>
</feature>
<dbReference type="Pfam" id="PF06831">
    <property type="entry name" value="H2TH"/>
    <property type="match status" value="1"/>
</dbReference>
<dbReference type="Proteomes" id="UP000199337">
    <property type="component" value="Unassembled WGS sequence"/>
</dbReference>
<evidence type="ECO:0000256" key="4">
    <source>
        <dbReference type="ARBA" id="ARBA00022723"/>
    </source>
</evidence>
<dbReference type="Pfam" id="PF06827">
    <property type="entry name" value="zf-FPG_IleRS"/>
    <property type="match status" value="1"/>
</dbReference>
<feature type="active site" description="Proton donor" evidence="15">
    <location>
        <position position="5"/>
    </location>
</feature>
<name>A0A1I2ZCE2_9FIRM</name>
<evidence type="ECO:0000256" key="12">
    <source>
        <dbReference type="ARBA" id="ARBA00023268"/>
    </source>
</evidence>
<keyword evidence="5 15" id="KW-0227">DNA damage</keyword>
<evidence type="ECO:0000256" key="3">
    <source>
        <dbReference type="ARBA" id="ARBA00011245"/>
    </source>
</evidence>
<dbReference type="FunFam" id="1.10.8.50:FF:000003">
    <property type="entry name" value="Formamidopyrimidine-DNA glycosylase"/>
    <property type="match status" value="1"/>
</dbReference>
<keyword evidence="12 15" id="KW-0511">Multifunctional enzyme</keyword>
<evidence type="ECO:0000313" key="18">
    <source>
        <dbReference type="EMBL" id="SFH35370.1"/>
    </source>
</evidence>
<evidence type="ECO:0000256" key="7">
    <source>
        <dbReference type="ARBA" id="ARBA00022801"/>
    </source>
</evidence>
<dbReference type="NCBIfam" id="TIGR00577">
    <property type="entry name" value="fpg"/>
    <property type="match status" value="1"/>
</dbReference>
<evidence type="ECO:0000256" key="5">
    <source>
        <dbReference type="ARBA" id="ARBA00022763"/>
    </source>
</evidence>
<dbReference type="InterPro" id="IPR010979">
    <property type="entry name" value="Ribosomal_uS13-like_H2TH"/>
</dbReference>
<evidence type="ECO:0000256" key="2">
    <source>
        <dbReference type="ARBA" id="ARBA00009409"/>
    </source>
</evidence>
<dbReference type="PROSITE" id="PS51068">
    <property type="entry name" value="FPG_CAT"/>
    <property type="match status" value="1"/>
</dbReference>
<dbReference type="PANTHER" id="PTHR22993">
    <property type="entry name" value="FORMAMIDOPYRIMIDINE-DNA GLYCOSYLASE"/>
    <property type="match status" value="1"/>
</dbReference>
<dbReference type="SUPFAM" id="SSF81624">
    <property type="entry name" value="N-terminal domain of MutM-like DNA repair proteins"/>
    <property type="match status" value="1"/>
</dbReference>
<feature type="domain" description="Formamidopyrimidine-DNA glycosylase catalytic" evidence="17">
    <location>
        <begin position="4"/>
        <end position="117"/>
    </location>
</feature>
<comment type="cofactor">
    <cofactor evidence="15">
        <name>Zn(2+)</name>
        <dbReference type="ChEBI" id="CHEBI:29105"/>
    </cofactor>
    <text evidence="15">Binds 1 zinc ion per subunit.</text>
</comment>
<dbReference type="PROSITE" id="PS51066">
    <property type="entry name" value="ZF_FPG_2"/>
    <property type="match status" value="1"/>
</dbReference>
<evidence type="ECO:0000256" key="6">
    <source>
        <dbReference type="ARBA" id="ARBA00022771"/>
    </source>
</evidence>
<keyword evidence="13 15" id="KW-0326">Glycosidase</keyword>
<feature type="active site" description="Proton donor; for beta-elimination activity" evidence="15">
    <location>
        <position position="61"/>
    </location>
</feature>
<evidence type="ECO:0000256" key="11">
    <source>
        <dbReference type="ARBA" id="ARBA00023239"/>
    </source>
</evidence>
<reference evidence="19" key="1">
    <citation type="submission" date="2016-10" db="EMBL/GenBank/DDBJ databases">
        <authorList>
            <person name="Varghese N."/>
            <person name="Submissions S."/>
        </authorList>
    </citation>
    <scope>NUCLEOTIDE SEQUENCE [LARGE SCALE GENOMIC DNA]</scope>
    <source>
        <strain evidence="19">DSM 17038</strain>
    </source>
</reference>
<organism evidence="18 19">
    <name type="scientific">Desulfotruncus arcticus DSM 17038</name>
    <dbReference type="NCBI Taxonomy" id="1121424"/>
    <lineage>
        <taxon>Bacteria</taxon>
        <taxon>Bacillati</taxon>
        <taxon>Bacillota</taxon>
        <taxon>Clostridia</taxon>
        <taxon>Eubacteriales</taxon>
        <taxon>Desulfallaceae</taxon>
        <taxon>Desulfotruncus</taxon>
    </lineage>
</organism>
<keyword evidence="4 15" id="KW-0479">Metal-binding</keyword>
<dbReference type="STRING" id="341036.SAMN05660649_04872"/>
<feature type="binding site" evidence="15">
    <location>
        <position position="95"/>
    </location>
    <ligand>
        <name>DNA</name>
        <dbReference type="ChEBI" id="CHEBI:16991"/>
    </ligand>
</feature>
<comment type="function">
    <text evidence="15">Involved in base excision repair of DNA damaged by oxidation or by mutagenic agents. Acts as DNA glycosylase that recognizes and removes damaged bases. Has a preference for oxidized purines, such as 7,8-dihydro-8-oxoguanine (8-oxoG). Has AP (apurinic/apyrimidinic) lyase activity and introduces nicks in the DNA strand. Cleaves the DNA backbone by beta-delta elimination to generate a single-strand break at the site of the removed base with both 3'- and 5'-phosphates.</text>
</comment>
<feature type="active site" description="Schiff-base intermediate with DNA" evidence="15">
    <location>
        <position position="4"/>
    </location>
</feature>
<evidence type="ECO:0000256" key="9">
    <source>
        <dbReference type="ARBA" id="ARBA00023125"/>
    </source>
</evidence>
<gene>
    <name evidence="15" type="primary">mutM</name>
    <name evidence="15" type="synonym">fpg</name>
    <name evidence="18" type="ORF">SAMN05660649_04872</name>
</gene>
<protein>
    <recommendedName>
        <fullName evidence="15">Formamidopyrimidine-DNA glycosylase</fullName>
        <shortName evidence="15">Fapy-DNA glycosylase</shortName>
        <ecNumber evidence="15">3.2.2.23</ecNumber>
    </recommendedName>
    <alternativeName>
        <fullName evidence="15">DNA-(apurinic or apyrimidinic site) lyase MutM</fullName>
        <shortName evidence="15">AP lyase MutM</shortName>
        <ecNumber evidence="15">4.2.99.18</ecNumber>
    </alternativeName>
</protein>
<dbReference type="InterPro" id="IPR000214">
    <property type="entry name" value="Znf_DNA_glyclase/AP_lyase"/>
</dbReference>
<dbReference type="SMART" id="SM01232">
    <property type="entry name" value="H2TH"/>
    <property type="match status" value="1"/>
</dbReference>
<evidence type="ECO:0000256" key="15">
    <source>
        <dbReference type="HAMAP-Rule" id="MF_00103"/>
    </source>
</evidence>
<comment type="catalytic activity">
    <reaction evidence="1 15">
        <text>Hydrolysis of DNA containing ring-opened 7-methylguanine residues, releasing 2,6-diamino-4-hydroxy-5-(N-methyl)formamidopyrimidine.</text>
        <dbReference type="EC" id="3.2.2.23"/>
    </reaction>
</comment>
<dbReference type="InterPro" id="IPR010663">
    <property type="entry name" value="Znf_FPG/IleRS"/>
</dbReference>
<dbReference type="Pfam" id="PF01149">
    <property type="entry name" value="Fapy_DNA_glyco"/>
    <property type="match status" value="1"/>
</dbReference>
<dbReference type="SUPFAM" id="SSF57716">
    <property type="entry name" value="Glucocorticoid receptor-like (DNA-binding domain)"/>
    <property type="match status" value="1"/>
</dbReference>
<dbReference type="HAMAP" id="MF_00103">
    <property type="entry name" value="Fapy_DNA_glycosyl"/>
    <property type="match status" value="1"/>
</dbReference>
<dbReference type="EC" id="3.2.2.23" evidence="15"/>
<dbReference type="InterPro" id="IPR012319">
    <property type="entry name" value="FPG_cat"/>
</dbReference>
<dbReference type="GO" id="GO:0008270">
    <property type="term" value="F:zinc ion binding"/>
    <property type="evidence" value="ECO:0007669"/>
    <property type="project" value="UniProtKB-UniRule"/>
</dbReference>